<evidence type="ECO:0000313" key="1">
    <source>
        <dbReference type="EMBL" id="MBA4633971.1"/>
    </source>
</evidence>
<organism evidence="1">
    <name type="scientific">Opuntia streptacantha</name>
    <name type="common">Prickly pear cactus</name>
    <name type="synonym">Opuntia cardona</name>
    <dbReference type="NCBI Taxonomy" id="393608"/>
    <lineage>
        <taxon>Eukaryota</taxon>
        <taxon>Viridiplantae</taxon>
        <taxon>Streptophyta</taxon>
        <taxon>Embryophyta</taxon>
        <taxon>Tracheophyta</taxon>
        <taxon>Spermatophyta</taxon>
        <taxon>Magnoliopsida</taxon>
        <taxon>eudicotyledons</taxon>
        <taxon>Gunneridae</taxon>
        <taxon>Pentapetalae</taxon>
        <taxon>Caryophyllales</taxon>
        <taxon>Cactineae</taxon>
        <taxon>Cactaceae</taxon>
        <taxon>Opuntioideae</taxon>
        <taxon>Opuntia</taxon>
    </lineage>
</organism>
<proteinExistence type="predicted"/>
<protein>
    <submittedName>
        <fullName evidence="1">Uncharacterized protein</fullName>
    </submittedName>
</protein>
<dbReference type="AlphaFoldDB" id="A0A7C8Z5A5"/>
<sequence>MHHLHKIPGPTFTNVSNTGTIINLSSNLLEDPLDIRISLIRPTRHERWSIASTIFTPRNTHSEVKKTLRLSFHDSTFGVLIPLVASINDGIAGFHEIGECGNGLIDRSSGLYEDDNGSRALD</sequence>
<accession>A0A7C8Z5A5</accession>
<reference evidence="1" key="1">
    <citation type="journal article" date="2013" name="J. Plant Res.">
        <title>Effect of fungi and light on seed germination of three Opuntia species from semiarid lands of central Mexico.</title>
        <authorList>
            <person name="Delgado-Sanchez P."/>
            <person name="Jimenez-Bremont J.F."/>
            <person name="Guerrero-Gonzalez Mde L."/>
            <person name="Flores J."/>
        </authorList>
    </citation>
    <scope>NUCLEOTIDE SEQUENCE</scope>
    <source>
        <tissue evidence="1">Cladode</tissue>
    </source>
</reference>
<dbReference type="EMBL" id="GISG01088915">
    <property type="protein sequence ID" value="MBA4633971.1"/>
    <property type="molecule type" value="Transcribed_RNA"/>
</dbReference>
<reference evidence="1" key="2">
    <citation type="submission" date="2020-07" db="EMBL/GenBank/DDBJ databases">
        <authorList>
            <person name="Vera ALvarez R."/>
            <person name="Arias-Moreno D.M."/>
            <person name="Jimenez-Jacinto V."/>
            <person name="Jimenez-Bremont J.F."/>
            <person name="Swaminathan K."/>
            <person name="Moose S.P."/>
            <person name="Guerrero-Gonzalez M.L."/>
            <person name="Marino-Ramirez L."/>
            <person name="Landsman D."/>
            <person name="Rodriguez-Kessler M."/>
            <person name="Delgado-Sanchez P."/>
        </authorList>
    </citation>
    <scope>NUCLEOTIDE SEQUENCE</scope>
    <source>
        <tissue evidence="1">Cladode</tissue>
    </source>
</reference>
<name>A0A7C8Z5A5_OPUST</name>